<dbReference type="Pfam" id="PF14363">
    <property type="entry name" value="AAA_assoc"/>
    <property type="match status" value="1"/>
</dbReference>
<accession>A0A328DZW0</accession>
<gene>
    <name evidence="2" type="ORF">DM860_016814</name>
</gene>
<dbReference type="Proteomes" id="UP000249390">
    <property type="component" value="Unassembled WGS sequence"/>
</dbReference>
<dbReference type="InterPro" id="IPR025753">
    <property type="entry name" value="AAA_N_dom"/>
</dbReference>
<proteinExistence type="predicted"/>
<name>A0A328DZW0_9ASTE</name>
<evidence type="ECO:0000313" key="3">
    <source>
        <dbReference type="Proteomes" id="UP000249390"/>
    </source>
</evidence>
<dbReference type="EMBL" id="NQVE01000072">
    <property type="protein sequence ID" value="RAL50038.1"/>
    <property type="molecule type" value="Genomic_DNA"/>
</dbReference>
<keyword evidence="3" id="KW-1185">Reference proteome</keyword>
<feature type="domain" description="AAA-type ATPase N-terminal" evidence="1">
    <location>
        <begin position="50"/>
        <end position="137"/>
    </location>
</feature>
<evidence type="ECO:0000259" key="1">
    <source>
        <dbReference type="Pfam" id="PF14363"/>
    </source>
</evidence>
<reference evidence="2 3" key="1">
    <citation type="submission" date="2018-06" db="EMBL/GenBank/DDBJ databases">
        <title>The Genome of Cuscuta australis (Dodder) Provides Insight into the Evolution of Plant Parasitism.</title>
        <authorList>
            <person name="Liu H."/>
        </authorList>
    </citation>
    <scope>NUCLEOTIDE SEQUENCE [LARGE SCALE GENOMIC DNA]</scope>
    <source>
        <strain evidence="3">cv. Yunnan</strain>
        <tissue evidence="2">Vines</tissue>
    </source>
</reference>
<comment type="caution">
    <text evidence="2">The sequence shown here is derived from an EMBL/GenBank/DDBJ whole genome shotgun (WGS) entry which is preliminary data.</text>
</comment>
<protein>
    <recommendedName>
        <fullName evidence="1">AAA-type ATPase N-terminal domain-containing protein</fullName>
    </recommendedName>
</protein>
<organism evidence="2 3">
    <name type="scientific">Cuscuta australis</name>
    <dbReference type="NCBI Taxonomy" id="267555"/>
    <lineage>
        <taxon>Eukaryota</taxon>
        <taxon>Viridiplantae</taxon>
        <taxon>Streptophyta</taxon>
        <taxon>Embryophyta</taxon>
        <taxon>Tracheophyta</taxon>
        <taxon>Spermatophyta</taxon>
        <taxon>Magnoliopsida</taxon>
        <taxon>eudicotyledons</taxon>
        <taxon>Gunneridae</taxon>
        <taxon>Pentapetalae</taxon>
        <taxon>asterids</taxon>
        <taxon>lamiids</taxon>
        <taxon>Solanales</taxon>
        <taxon>Convolvulaceae</taxon>
        <taxon>Cuscuteae</taxon>
        <taxon>Cuscuta</taxon>
        <taxon>Cuscuta subgen. Grammica</taxon>
        <taxon>Cuscuta sect. Cleistogrammica</taxon>
    </lineage>
</organism>
<sequence>MPGTLLYMPGTQESKLPLKKMVAGMEELWGKMGSGMVTLLVLWATFDRYFPYELRDWLKKYVRKWRCAVDPYVHITFTEFPGVGFHRSRAYQSIERYLSANSSAQAKRLKADDDAVDSPAPVLGLDYHEEVRGPFTSSRMVTEKK</sequence>
<dbReference type="AlphaFoldDB" id="A0A328DZW0"/>
<evidence type="ECO:0000313" key="2">
    <source>
        <dbReference type="EMBL" id="RAL50038.1"/>
    </source>
</evidence>